<evidence type="ECO:0000256" key="1">
    <source>
        <dbReference type="SAM" id="MobiDB-lite"/>
    </source>
</evidence>
<reference evidence="3 4" key="1">
    <citation type="submission" date="2018-06" db="EMBL/GenBank/DDBJ databases">
        <title>Fusarium incarnatum-equiseti species complex species 28.</title>
        <authorList>
            <person name="Gardiner D.M."/>
        </authorList>
    </citation>
    <scope>NUCLEOTIDE SEQUENCE [LARGE SCALE GENOMIC DNA]</scope>
    <source>
        <strain evidence="3 4">FIESC_28</strain>
    </source>
</reference>
<dbReference type="RefSeq" id="XP_031020681.1">
    <property type="nucleotide sequence ID" value="XM_031155269.1"/>
</dbReference>
<dbReference type="GeneID" id="41990565"/>
<evidence type="ECO:0000259" key="2">
    <source>
        <dbReference type="Pfam" id="PF06985"/>
    </source>
</evidence>
<evidence type="ECO:0000313" key="3">
    <source>
        <dbReference type="EMBL" id="RBR26090.1"/>
    </source>
</evidence>
<dbReference type="AlphaFoldDB" id="A0A366SBJ3"/>
<dbReference type="Pfam" id="PF06985">
    <property type="entry name" value="HET"/>
    <property type="match status" value="1"/>
</dbReference>
<keyword evidence="4" id="KW-1185">Reference proteome</keyword>
<feature type="domain" description="Heterokaryon incompatibility" evidence="2">
    <location>
        <begin position="77"/>
        <end position="242"/>
    </location>
</feature>
<proteinExistence type="predicted"/>
<sequence>MTRARLLDESAIEYLPKISSNPVNGKVSKAVYKPLDGSRREIRLLSVHPSTEPNDSLSCTLSHADLGPDAGINLPRYEALSYVWGEPDFSEAISLNGYPFFVTPRLERALTSLRQNHKVRNLWVDAICINQLDTEERGQQVALMRHIYSNCERDIAWLDPILTAEPQEEIVFTARSLEKAELRVKEGMELLKSLVHKQGQTLKAAQDSFRTAGDDATRRAHRQLAALFKGPSLWKRLWVMPELSLAPQVTLKCGKAELEWQSLAAFFKDEPYLGAFHMDYPSHSRSYYRGFSEIFLPAKRIEDQRQLLSQDGKKTSSLLEVLTRFRAMESTDSRDTIFGLLGLVNDNHDIKVDYTQSFIDVYKTATLSLINQSGNLDILCQSPFELWGGPRALELPRKDSIPTWAGQFDAKPEDCVPVLFAQRRIFAAGTKYCATPCRAQGPQKDILVLRGVMLGSIGPILQKRVSISQRLDKKERNESHLKRGPSNQFIRSQDREAGYLMEMYLGKEAIRNPDSRFYEPKVGDGMEQPLSPENTVSTANADGRPGSIRETAFCAFLRTIFRDCTQPPRVRRLHEAEILSLQLHNRDATNQGFIRGLKNYKVRDEWRVSRYAFSYDPKAIGEGESDVKLTYVGYAPYNRDLMFTMTDNGLFLLVRPHVQKGDIVVILDGAKVPMVLRKTELHLDCRDTNEAYQIVCSAYAHGFMDGEVEIEIKEGRLTKQDIALI</sequence>
<dbReference type="PANTHER" id="PTHR24148:SF77">
    <property type="entry name" value="HETEROKARYON INCOMPATIBILITY DOMAIN-CONTAINING PROTEIN"/>
    <property type="match status" value="1"/>
</dbReference>
<dbReference type="EMBL" id="QKXC01000030">
    <property type="protein sequence ID" value="RBR26090.1"/>
    <property type="molecule type" value="Genomic_DNA"/>
</dbReference>
<evidence type="ECO:0000313" key="4">
    <source>
        <dbReference type="Proteomes" id="UP000253153"/>
    </source>
</evidence>
<comment type="caution">
    <text evidence="3">The sequence shown here is derived from an EMBL/GenBank/DDBJ whole genome shotgun (WGS) entry which is preliminary data.</text>
</comment>
<dbReference type="OrthoDB" id="3477286at2759"/>
<dbReference type="Proteomes" id="UP000253153">
    <property type="component" value="Unassembled WGS sequence"/>
</dbReference>
<dbReference type="Pfam" id="PF26639">
    <property type="entry name" value="Het-6_barrel"/>
    <property type="match status" value="1"/>
</dbReference>
<organism evidence="3 4">
    <name type="scientific">Fusarium coffeatum</name>
    <dbReference type="NCBI Taxonomy" id="231269"/>
    <lineage>
        <taxon>Eukaryota</taxon>
        <taxon>Fungi</taxon>
        <taxon>Dikarya</taxon>
        <taxon>Ascomycota</taxon>
        <taxon>Pezizomycotina</taxon>
        <taxon>Sordariomycetes</taxon>
        <taxon>Hypocreomycetidae</taxon>
        <taxon>Hypocreales</taxon>
        <taxon>Nectriaceae</taxon>
        <taxon>Fusarium</taxon>
        <taxon>Fusarium incarnatum-equiseti species complex</taxon>
    </lineage>
</organism>
<protein>
    <recommendedName>
        <fullName evidence="2">Heterokaryon incompatibility domain-containing protein</fullName>
    </recommendedName>
</protein>
<dbReference type="InterPro" id="IPR052895">
    <property type="entry name" value="HetReg/Transcr_Mod"/>
</dbReference>
<name>A0A366SBJ3_9HYPO</name>
<accession>A0A366SBJ3</accession>
<feature type="compositionally biased region" description="Polar residues" evidence="1">
    <location>
        <begin position="531"/>
        <end position="540"/>
    </location>
</feature>
<feature type="region of interest" description="Disordered" evidence="1">
    <location>
        <begin position="523"/>
        <end position="543"/>
    </location>
</feature>
<dbReference type="InterPro" id="IPR010730">
    <property type="entry name" value="HET"/>
</dbReference>
<gene>
    <name evidence="3" type="ORF">FIESC28_01118</name>
</gene>
<dbReference type="PANTHER" id="PTHR24148">
    <property type="entry name" value="ANKYRIN REPEAT DOMAIN-CONTAINING PROTEIN 39 HOMOLOG-RELATED"/>
    <property type="match status" value="1"/>
</dbReference>